<dbReference type="EMBL" id="RCHS01002815">
    <property type="protein sequence ID" value="RMX45578.1"/>
    <property type="molecule type" value="Genomic_DNA"/>
</dbReference>
<dbReference type="Pfam" id="PF05168">
    <property type="entry name" value="HEPN"/>
    <property type="match status" value="1"/>
</dbReference>
<accession>A0A3M6TWB6</accession>
<dbReference type="OrthoDB" id="1262810at2759"/>
<dbReference type="PANTHER" id="PTHR15600">
    <property type="entry name" value="SACSIN"/>
    <property type="match status" value="1"/>
</dbReference>
<proteinExistence type="predicted"/>
<dbReference type="InterPro" id="IPR036869">
    <property type="entry name" value="J_dom_sf"/>
</dbReference>
<comment type="caution">
    <text evidence="3">The sequence shown here is derived from an EMBL/GenBank/DDBJ whole genome shotgun (WGS) entry which is preliminary data.</text>
</comment>
<evidence type="ECO:0000256" key="1">
    <source>
        <dbReference type="SAM" id="MobiDB-lite"/>
    </source>
</evidence>
<reference evidence="3 4" key="1">
    <citation type="journal article" date="2018" name="Sci. Rep.">
        <title>Comparative analysis of the Pocillopora damicornis genome highlights role of immune system in coral evolution.</title>
        <authorList>
            <person name="Cunning R."/>
            <person name="Bay R.A."/>
            <person name="Gillette P."/>
            <person name="Baker A.C."/>
            <person name="Traylor-Knowles N."/>
        </authorList>
    </citation>
    <scope>NUCLEOTIDE SEQUENCE [LARGE SCALE GENOMIC DNA]</scope>
    <source>
        <strain evidence="3">RSMAS</strain>
        <tissue evidence="3">Whole animal</tissue>
    </source>
</reference>
<protein>
    <recommendedName>
        <fullName evidence="2">HEPN domain-containing protein</fullName>
    </recommendedName>
</protein>
<sequence>MIGEANTAPLSGTCHFRTFARTAEKQTIIVGQSYGQRRPSLTVVLKRVLEGYPDGGQILKELIQNADDAGATEVKLLFDSRDNAFGTSTLINVGLSKFQGPALYVYNNALFKQKDWTGIESIMQGSKKKDPVAAGRFGVGFNSVYHVTDLPSVVSGHHVAFLDPQETYFGAGETGRRFDIREPLTYQYRDQFSPYENVLSCKISSGFFEGTLFRLPLRKWPSKISVKPYTAGKINNLFESFIEEAPVILLFLKNVEIVSIYETSWTGKEKMIFSVQVKEEFRETVKELKCKFVEEASGFLSRPFEMSYETVIEINRPENSQQQFKFMVLNRVGHESMHMAELSSSLGIVPWAGVAASLDTPDGNTNKVNGRVFCYLPLPTDSECKSGLPVHVHGAFGLTDNRRNLKWPGTESQSDEAAEWNICLTREVLSKAYASLVVALTRSQTPGQDLLPIVDNVWPDIDSVQGQWKALLKPFFAALADQAVFWTPSLGGRWISFEEGILDRMEFSPKKVRDEVREVVVDILLQANEPVIFLPRQAIKAVEEYAEHQVRRPKDITPSYVRAVLRGDRSALQNRENTKESPRSPSIETSCIHGLKGVGSEDRKVSERLGKMSLEHLTRNEKLCLLEFILMDRNFTDLAGLSLLPIANDTFRDFRTDVHDYNPDNCVLIGSRNHPRSLIPGSNGRFLDENIEKGVLDILRSLAGEMESKRLGPTQLVNLSPSLVPKLVRESIPKAWGISSTVVSWDPKDESLPDDLWLRGLWSWLKTEFPKDLTPFEGIPLIPLVEGRSEKRYLIRLKKDHCLIQSSSYFASLPRNVVSALQKAGCIVLPHLPPFCDHAALKHYIEPPTASGVLKVLATVMNEPGNDNLASCTIEEKVAIRAFLSSLRNPTDDEVVALMTLPIFQAMDGTTFTAVQPVGPLSGTKLDVAPPRLHLPSSTKIHCSHEILSATDDDSYQLLRRLPVRILSTSDFLIDKIFPYIESGGFYTREEVSNLMFWVIQRLPALSSDNKTFPDHLKNVRFVPVANGSLKAPSELYDPEDEIIQKLFQGEPDVFPASEFAKAHALSLLRVFLGLRRSRSLEAKDILLIAKQITAAPEQSALKRAEALLQFLNDNAYLVENEVLLEESSGSAKKVPLGSVLSSLPWLPASKEPLSKYPQCMAWFGVARRLYPPKDMRDADMVNIIGSSMPILRGSLEDKLKKAFGWSFPPPISYVLDQLKGAITTWQQQVHKTSEIELLKFQGMLKDIYNHLSSEIVTAEAVLVLKEHSFLPWIWHGSGFAKPTCVAMRSECALDLRPYIFVLSEDFQGYSSFFKRCGVLDTFNATSALEVLHMIRDWHLEKKRPLEEVKRDLRLSRDVLDFLTKDGSRLSSDIRKRVLVPIQAEEDRLILQPSTDVSYCDAEWLRLGKSDTSISEVAFIVHKTISTETARLLGTPPLSRKLAVTEPLGFQQSGPYEPVTTRLRNILKDHNDEMATFKELIQNADDAGATEVKFLLDWRYSSAEKLLAPGMAEMQGPALWIYNDALFTDKDFENINKLAGATKIGNKDKLGRFGIGFCTAYNITDLPSFISREFIAFFDPETTHLGDLIKDKSRPGIRLNLRNNAVALSAFSDQFKPYQGVFGCTIDKNDRSFFYDGTLFRFPLRTMRQASDSEICNKFYNEQQFTQLISAFQENASKMLLFLQSVCKISFFQIAYDQNPSLPNAVFEVEKDILLTLPSTGIPADRLTSEKNNNQGIRESDLNGSWVFERHQHQHLVDSSRVVFMKFQAFPNSSLQSSRNQRNTEVWLITSCYGERKSLEMANTEDGKLNGLLPKAEVAALLSDNDEAKRWSPKKTVGEVFLGLPLGVETGFPVHVNGYFAVTTNRRSLWEDTKESPPSRKPIEVLWNQSLLEDAASKAYVQLLVEIVSLQRQGKIVEFPFDILWPDPEKAPSKTWIKFACTVYQNIANSTGTLLRSQSQWVSFKDCVFLEEDVSRLPESSPIMRTCGFNVIQLPKFATNGFERSATQEIAAQTVTMDKFVCDIFFPAIDRLPNSLKDPITCHVMDEYLRGSYKYEKILRGYRCIPTSPDGCHRSRPGELIDPTGAASSLFLEEEHIFPTGSGFLRAERLVALRNLGMVEALLPWERICERATFIATLATVNYEKALPMSRNLIKYLNDNSSKLSPPGTQQRKQLSEICFLPAMDRPTGYHLPWKGSEGSAKKLFSARELRRDDSTYLIGAVLPILDESSETGCDRVSKDVSRLLRLGDQRLTVNDVLLQLHSAVQGLVAHDAASRECARRVSTAVYQFLQERLNTSDKQVIQNLLHGKPWIFVEGKFVTSDQVAFSWKSHGDPFLYCLPDDYTIKFKDLFRALGVRESFSGEDMVDALFVLAERKDGEPLTIQEFRTVKSFLEDIASMDEDALSSYCGQLPLPDVDLVLTPVGELTINDTPWLDSCGQTKCIHSDISAMLAHRLGAQTMREQKLDKYSHRIGKPFGQSERLTDRLKRVLEAYPCDVGILKEIIQNAEDAGATEVHFIHDPRQHGTTRVLSEQWKDLQGPALCIYNDCPFTEKDFEGIQKLGIGSKTGSPEKTGKYGIGFNAVYHVTDCPSFITNAETLCVLDPHARYAPDATLEFPGRRFDPLDDEFWEHFADVRPCYLEEFFHLKESTMFRLPIRNDVSAKQSEISSKAFSNSEIDQLLTIFESEIRETLLFLRNVTRVSISRIENNKLVRRYEASATIPNTDIPKIQALDVEIKRSLELSTSCIPWFGITYTKTIQDTLGRQDNWLIHRCLGSRLHGEKQLIPEGSKNGLLPRAAVAACVTTNESLSPRRRRSDSLQNPSQNNKIHRAFCFLPLPVETGLPVHLNGQFILDNSRRNLWKDDGVQGPRAQWNNFIKNNVLAPAYAELIVSARTCIPGISKGDPWYFNNITEAKNGLKWYHSIFPDSDGVHSEWKSIVLTVYRLLASSNQPVLPILRDQPSPRPPMTSPRTFSRFGTKPLFPCLWVPPCSDREEQQALFSNLSNSELETLLLKIGVPIVYAPPRLYTSFKQAAAMVKTVSPEDVMAIISKHRDSADVLPCSINGTTFKQASELKLLIEYCMGDDNFLQRLDGLPLLLTEDEVLREFDSRNPVFLTPFSSLLSSQKDLFVHKEFIPLFSNFTRNDIWKSKVFKRFDTISIAPYLIQLLPSKWFAGDKHVSWEPSDSCTPSVEWLTTLWELIILTYKERQSSFEDKEDPSETLRPLEDWPIIPTSNGTLAPLSLSKTVLDLSTRIYNEDRLVRILCKVGSAQLDFSVLPKVDKDEASLIASPHLAKPYSRQDVISVIHYLSKGDDFKCELGQGEIVTLLRFLQEDVTTVYSNQSLLRKLPLYKTLNGKFVSLDSYAFSYVVDLPQCVSLADIEARIEKESCVLLEVIQEIEPLYKALDISQLSQVDVFVKYILPNLDAMSERGLQEVLLYIKDTLLFTVKSSSEKSILLDALCEARIFPDKSDTLVPVSHFYDPENPVFTELLSPGDFPPGDYSLPSWLPFLRQVGLKNRVSQQQFIQFAESLASDAVTRSQDTQLNDVSKTLVTCLFQQDDLHDPSFLHVVSTIKFVATETASKQLTNLQPQFACKSKEDIPPFTEFHGALPCEQQKISWTSTPLLPAWATPNTAEKQVLEDLGVALLPPLDKVIDHIALLTKAHSGNVHKDTPKDQRELLHDVIYEAFTFLKGECNCSGNTLSDKCTKSCLAIGNILRKTPCIPVEEGRVFVEGNQLAFETTTEMPPYFYKVPREYGHFEHVLKRLGAHEKPTPSQFADVLGRLKEVCEDKHMEPNEKKVAREATHGFFTTLSLLVKEKSEEAATRCLFSLNQLFLPSKEGFLKPSNELIFHDCPSFERRARDFAGDFVDISREGELTADRLSYLLSLLPLRLRAKTIQNLLREEIHPTCRDKRCIADSTIGSDPCPFVNRYRNVLLSPKLVNGILRVIRHQRQTPNLPQDVKDQVQVLCSSLSVTCMASLDTHLIHLESGKPLQHSQETQDCFLEEQNGEWELFIRHGTDENPLHIQLCFQVNRLIHNQIEKEIYLQAMLACRVPEEILPSLDRCGVAQDLMGSEARTTEPVLGSEIPVMYHYLLRQDIEYFFRQGEIVGYEKERRTEDGQIDDSEPLYVYAKVVRKVPNRKRSMETSRFDFKAKYRVDIGEPRLVEVSVLDLYKFDRSNAEIPNAEPVLSDSREVSIFTGDPKESERRAASRNERLEKAKQEIKDTLWEAWKLPENERRKVIKRLFLRWHPDKNIGSDIANDVMQFLLNEIERMEKLFPSNWRDNLRDAKEKGTQDGASSFHDFFNQWNQRARQERQTYDTFKRQNHQGTPYSKRSTNPQKNEAKRWMKQAKEDLNAAKHLESEQPKFPALVCFLCQQATEKVFKGALYAACGISEKQLETHDVLNLAYEITELDGSPADIALLAAKLKNYYEQTRYPHFHRGDTIPAEAFTSDQAQDALEICELLVQKITDFVNDSFTRV</sequence>
<dbReference type="SUPFAM" id="SSF55874">
    <property type="entry name" value="ATPase domain of HSP90 chaperone/DNA topoisomerase II/histidine kinase"/>
    <property type="match status" value="3"/>
</dbReference>
<evidence type="ECO:0000313" key="4">
    <source>
        <dbReference type="Proteomes" id="UP000275408"/>
    </source>
</evidence>
<dbReference type="InterPro" id="IPR058210">
    <property type="entry name" value="SACS/Nov_dom"/>
</dbReference>
<keyword evidence="4" id="KW-1185">Reference proteome</keyword>
<dbReference type="STRING" id="46731.A0A3M6TWB6"/>
<dbReference type="InterPro" id="IPR007842">
    <property type="entry name" value="HEPN_dom"/>
</dbReference>
<evidence type="ECO:0000313" key="3">
    <source>
        <dbReference type="EMBL" id="RMX45578.1"/>
    </source>
</evidence>
<feature type="domain" description="HEPN" evidence="2">
    <location>
        <begin position="4351"/>
        <end position="4469"/>
    </location>
</feature>
<dbReference type="InterPro" id="IPR036890">
    <property type="entry name" value="HATPase_C_sf"/>
</dbReference>
<dbReference type="SMART" id="SM00748">
    <property type="entry name" value="HEPN"/>
    <property type="match status" value="1"/>
</dbReference>
<name>A0A3M6TWB6_POCDA</name>
<dbReference type="Proteomes" id="UP000275408">
    <property type="component" value="Unassembled WGS sequence"/>
</dbReference>
<dbReference type="SUPFAM" id="SSF81593">
    <property type="entry name" value="Nucleotidyltransferase substrate binding subunit/domain"/>
    <property type="match status" value="1"/>
</dbReference>
<dbReference type="PANTHER" id="PTHR15600:SF42">
    <property type="entry name" value="SACSIN"/>
    <property type="match status" value="1"/>
</dbReference>
<dbReference type="Gene3D" id="1.20.120.330">
    <property type="entry name" value="Nucleotidyltransferases domain 2"/>
    <property type="match status" value="1"/>
</dbReference>
<evidence type="ECO:0000259" key="2">
    <source>
        <dbReference type="PROSITE" id="PS50910"/>
    </source>
</evidence>
<dbReference type="PROSITE" id="PS50910">
    <property type="entry name" value="HEPN"/>
    <property type="match status" value="1"/>
</dbReference>
<feature type="region of interest" description="Disordered" evidence="1">
    <location>
        <begin position="4325"/>
        <end position="4350"/>
    </location>
</feature>
<feature type="compositionally biased region" description="Polar residues" evidence="1">
    <location>
        <begin position="4330"/>
        <end position="4344"/>
    </location>
</feature>
<dbReference type="Pfam" id="PF25794">
    <property type="entry name" value="SACS"/>
    <property type="match status" value="3"/>
</dbReference>
<dbReference type="GO" id="GO:0030544">
    <property type="term" value="F:Hsp70 protein binding"/>
    <property type="evidence" value="ECO:0007669"/>
    <property type="project" value="TreeGrafter"/>
</dbReference>
<dbReference type="Gene3D" id="1.10.287.110">
    <property type="entry name" value="DnaJ domain"/>
    <property type="match status" value="1"/>
</dbReference>
<gene>
    <name evidence="3" type="ORF">pdam_00013121</name>
</gene>
<dbReference type="NCBIfam" id="NF047352">
    <property type="entry name" value="P_loop_sacsin"/>
    <property type="match status" value="3"/>
</dbReference>
<dbReference type="InterPro" id="IPR052972">
    <property type="entry name" value="Sacsin_chaperone_reg"/>
</dbReference>
<organism evidence="3 4">
    <name type="scientific">Pocillopora damicornis</name>
    <name type="common">Cauliflower coral</name>
    <name type="synonym">Millepora damicornis</name>
    <dbReference type="NCBI Taxonomy" id="46731"/>
    <lineage>
        <taxon>Eukaryota</taxon>
        <taxon>Metazoa</taxon>
        <taxon>Cnidaria</taxon>
        <taxon>Anthozoa</taxon>
        <taxon>Hexacorallia</taxon>
        <taxon>Scleractinia</taxon>
        <taxon>Astrocoeniina</taxon>
        <taxon>Pocilloporidae</taxon>
        <taxon>Pocillopora</taxon>
    </lineage>
</organism>